<protein>
    <submittedName>
        <fullName evidence="3">Uncharacterized protein</fullName>
    </submittedName>
</protein>
<keyword evidence="2" id="KW-1133">Transmembrane helix</keyword>
<sequence>MASNGIPHPGLASLTSLATSLTDNGNPVLSKPPAQYTQRPSRLTKAQPANLKITTRSIPVSSASELPKSRILPTARNISIFSTLGTACIIACIALVLLKNVNIWITLAACFCGVVGAALYIEVALLVSARFRCRILDEECSIADMIESKQDRRRKGLSWDLRGIGRKSSEEEGRGGQSEKVGPDAMEERRHSVANQGLKGGPPSMTSINEETEAEEDDYDEKDVTIEVAIQKPIPVATSLPVYRTLHDKGCAYYWNVRARVRVLARGADQYRQYVAGGMARMRGKGCDFL</sequence>
<feature type="transmembrane region" description="Helical" evidence="2">
    <location>
        <begin position="78"/>
        <end position="97"/>
    </location>
</feature>
<feature type="region of interest" description="Disordered" evidence="1">
    <location>
        <begin position="166"/>
        <end position="220"/>
    </location>
</feature>
<dbReference type="EMBL" id="SOZJ01000007">
    <property type="protein sequence ID" value="TGJ64440.1"/>
    <property type="molecule type" value="Genomic_DNA"/>
</dbReference>
<dbReference type="AlphaFoldDB" id="A0A8H2HK53"/>
<name>A0A8H2HK53_ORBOL</name>
<reference evidence="3 4" key="1">
    <citation type="submission" date="2019-03" db="EMBL/GenBank/DDBJ databases">
        <title>Nematode-trapping fungi genome.</title>
        <authorList>
            <person name="Vidal-Diez De Ulzurrun G."/>
        </authorList>
    </citation>
    <scope>NUCLEOTIDE SEQUENCE [LARGE SCALE GENOMIC DNA]</scope>
    <source>
        <strain evidence="3 4">TWF154</strain>
    </source>
</reference>
<gene>
    <name evidence="3" type="ORF">EYR41_010494</name>
</gene>
<evidence type="ECO:0000313" key="4">
    <source>
        <dbReference type="Proteomes" id="UP000297595"/>
    </source>
</evidence>
<comment type="caution">
    <text evidence="3">The sequence shown here is derived from an EMBL/GenBank/DDBJ whole genome shotgun (WGS) entry which is preliminary data.</text>
</comment>
<organism evidence="3 4">
    <name type="scientific">Orbilia oligospora</name>
    <name type="common">Nematode-trapping fungus</name>
    <name type="synonym">Arthrobotrys oligospora</name>
    <dbReference type="NCBI Taxonomy" id="2813651"/>
    <lineage>
        <taxon>Eukaryota</taxon>
        <taxon>Fungi</taxon>
        <taxon>Dikarya</taxon>
        <taxon>Ascomycota</taxon>
        <taxon>Pezizomycotina</taxon>
        <taxon>Orbiliomycetes</taxon>
        <taxon>Orbiliales</taxon>
        <taxon>Orbiliaceae</taxon>
        <taxon>Orbilia</taxon>
    </lineage>
</organism>
<keyword evidence="2" id="KW-0812">Transmembrane</keyword>
<keyword evidence="2" id="KW-0472">Membrane</keyword>
<feature type="transmembrane region" description="Helical" evidence="2">
    <location>
        <begin position="103"/>
        <end position="127"/>
    </location>
</feature>
<feature type="compositionally biased region" description="Acidic residues" evidence="1">
    <location>
        <begin position="210"/>
        <end position="220"/>
    </location>
</feature>
<accession>A0A8H2HK53</accession>
<evidence type="ECO:0000256" key="2">
    <source>
        <dbReference type="SAM" id="Phobius"/>
    </source>
</evidence>
<dbReference type="Proteomes" id="UP000297595">
    <property type="component" value="Unassembled WGS sequence"/>
</dbReference>
<proteinExistence type="predicted"/>
<evidence type="ECO:0000256" key="1">
    <source>
        <dbReference type="SAM" id="MobiDB-lite"/>
    </source>
</evidence>
<evidence type="ECO:0000313" key="3">
    <source>
        <dbReference type="EMBL" id="TGJ64440.1"/>
    </source>
</evidence>